<feature type="compositionally biased region" description="Basic and acidic residues" evidence="1">
    <location>
        <begin position="69"/>
        <end position="107"/>
    </location>
</feature>
<reference evidence="3" key="1">
    <citation type="journal article" date="2019" name="Curr. Biol.">
        <title>Genome Sequence of Striga asiatica Provides Insight into the Evolution of Plant Parasitism.</title>
        <authorList>
            <person name="Yoshida S."/>
            <person name="Kim S."/>
            <person name="Wafula E.K."/>
            <person name="Tanskanen J."/>
            <person name="Kim Y.M."/>
            <person name="Honaas L."/>
            <person name="Yang Z."/>
            <person name="Spallek T."/>
            <person name="Conn C.E."/>
            <person name="Ichihashi Y."/>
            <person name="Cheong K."/>
            <person name="Cui S."/>
            <person name="Der J.P."/>
            <person name="Gundlach H."/>
            <person name="Jiao Y."/>
            <person name="Hori C."/>
            <person name="Ishida J.K."/>
            <person name="Kasahara H."/>
            <person name="Kiba T."/>
            <person name="Kim M.S."/>
            <person name="Koo N."/>
            <person name="Laohavisit A."/>
            <person name="Lee Y.H."/>
            <person name="Lumba S."/>
            <person name="McCourt P."/>
            <person name="Mortimer J.C."/>
            <person name="Mutuku J.M."/>
            <person name="Nomura T."/>
            <person name="Sasaki-Sekimoto Y."/>
            <person name="Seto Y."/>
            <person name="Wang Y."/>
            <person name="Wakatake T."/>
            <person name="Sakakibara H."/>
            <person name="Demura T."/>
            <person name="Yamaguchi S."/>
            <person name="Yoneyama K."/>
            <person name="Manabe R.I."/>
            <person name="Nelson D.C."/>
            <person name="Schulman A.H."/>
            <person name="Timko M.P."/>
            <person name="dePamphilis C.W."/>
            <person name="Choi D."/>
            <person name="Shirasu K."/>
        </authorList>
    </citation>
    <scope>NUCLEOTIDE SEQUENCE [LARGE SCALE GENOMIC DNA]</scope>
    <source>
        <strain evidence="3">cv. UVA1</strain>
    </source>
</reference>
<evidence type="ECO:0000313" key="2">
    <source>
        <dbReference type="EMBL" id="GER50423.1"/>
    </source>
</evidence>
<keyword evidence="3" id="KW-1185">Reference proteome</keyword>
<sequence length="148" mass="16430">MLTAAPHRLSPPAAAPPFPRPRRRPFRPGAPPRPDSAAESDRPVRGAFGLDPAFEIVLCVAPYAPTRTEPPDHHGHGPKHQDQRQDPDNGPDRPVGRMGPEKSLNRRENEAFFQLLVEDLSNKLLRMENFEVEKSNVECGEGSNTICQ</sequence>
<comment type="caution">
    <text evidence="2">The sequence shown here is derived from an EMBL/GenBank/DDBJ whole genome shotgun (WGS) entry which is preliminary data.</text>
</comment>
<name>A0A5A7QYD4_STRAF</name>
<feature type="region of interest" description="Disordered" evidence="1">
    <location>
        <begin position="1"/>
        <end position="46"/>
    </location>
</feature>
<gene>
    <name evidence="2" type="ORF">STAS_27727</name>
</gene>
<evidence type="ECO:0000313" key="3">
    <source>
        <dbReference type="Proteomes" id="UP000325081"/>
    </source>
</evidence>
<organism evidence="2 3">
    <name type="scientific">Striga asiatica</name>
    <name type="common">Asiatic witchweed</name>
    <name type="synonym">Buchnera asiatica</name>
    <dbReference type="NCBI Taxonomy" id="4170"/>
    <lineage>
        <taxon>Eukaryota</taxon>
        <taxon>Viridiplantae</taxon>
        <taxon>Streptophyta</taxon>
        <taxon>Embryophyta</taxon>
        <taxon>Tracheophyta</taxon>
        <taxon>Spermatophyta</taxon>
        <taxon>Magnoliopsida</taxon>
        <taxon>eudicotyledons</taxon>
        <taxon>Gunneridae</taxon>
        <taxon>Pentapetalae</taxon>
        <taxon>asterids</taxon>
        <taxon>lamiids</taxon>
        <taxon>Lamiales</taxon>
        <taxon>Orobanchaceae</taxon>
        <taxon>Buchnereae</taxon>
        <taxon>Striga</taxon>
    </lineage>
</organism>
<proteinExistence type="predicted"/>
<dbReference type="AlphaFoldDB" id="A0A5A7QYD4"/>
<dbReference type="EMBL" id="BKCP01009181">
    <property type="protein sequence ID" value="GER50423.1"/>
    <property type="molecule type" value="Genomic_DNA"/>
</dbReference>
<protein>
    <submittedName>
        <fullName evidence="2">Sugar phosphate exchanger 2</fullName>
    </submittedName>
</protein>
<feature type="region of interest" description="Disordered" evidence="1">
    <location>
        <begin position="64"/>
        <end position="107"/>
    </location>
</feature>
<accession>A0A5A7QYD4</accession>
<dbReference type="Proteomes" id="UP000325081">
    <property type="component" value="Unassembled WGS sequence"/>
</dbReference>
<evidence type="ECO:0000256" key="1">
    <source>
        <dbReference type="SAM" id="MobiDB-lite"/>
    </source>
</evidence>